<feature type="domain" description="Acyl-CoA dehydrogenase/oxidase N-terminal" evidence="18">
    <location>
        <begin position="9"/>
        <end position="114"/>
    </location>
</feature>
<dbReference type="InterPro" id="IPR006089">
    <property type="entry name" value="Acyl-CoA_DH_CS"/>
</dbReference>
<evidence type="ECO:0000256" key="13">
    <source>
        <dbReference type="ARBA" id="ARBA00050758"/>
    </source>
</evidence>
<evidence type="ECO:0000259" key="16">
    <source>
        <dbReference type="Pfam" id="PF00441"/>
    </source>
</evidence>
<comment type="caution">
    <text evidence="19">The sequence shown here is derived from an EMBL/GenBank/DDBJ whole genome shotgun (WGS) entry which is preliminary data.</text>
</comment>
<evidence type="ECO:0000256" key="11">
    <source>
        <dbReference type="ARBA" id="ARBA00048499"/>
    </source>
</evidence>
<keyword evidence="7 14" id="KW-0560">Oxidoreductase</keyword>
<evidence type="ECO:0000256" key="15">
    <source>
        <dbReference type="SAM" id="Coils"/>
    </source>
</evidence>
<sequence>MNEEVLYDIKCSVKDFLERYIKPNVKTWDEAQSFPVEVFRKAGEYGFLGVLTPEKYGGLGADYSVYVAIIEEISKVDPSVGLSIAAHNSLATNHIYLFSEEKQKLRWLPKLNSGQAIGSWGLTEPSSGSDAGAICTTARRDGDNWVINGTKSFITHGYSSDIAVVVCRTGEKNAKNNATAFVVEKGTKGFIAGKKEDKLGMRASETAQQIFKNCIIPDENRLGKVGDGFKQAMRVLEGGRVSIAALSNGISRGAFEAAIKYAKEREQFGKPISTFQSIAFKLADMETQIQASSALIERAINAIVEHSKDIKKLTALAKLFASEACVKIAGEALQIFGGYGYSKEYPVERFYRDSKICTIGEGTSEIQRLIIARDILGE</sequence>
<evidence type="ECO:0000259" key="18">
    <source>
        <dbReference type="Pfam" id="PF02771"/>
    </source>
</evidence>
<evidence type="ECO:0000256" key="7">
    <source>
        <dbReference type="ARBA" id="ARBA00023002"/>
    </source>
</evidence>
<evidence type="ECO:0000256" key="8">
    <source>
        <dbReference type="ARBA" id="ARBA00031895"/>
    </source>
</evidence>
<reference evidence="19 20" key="1">
    <citation type="journal article" date="2021" name="Elife">
        <title>Chloroplast acquisition without the gene transfer in kleptoplastic sea slugs, Plakobranchus ocellatus.</title>
        <authorList>
            <person name="Maeda T."/>
            <person name="Takahashi S."/>
            <person name="Yoshida T."/>
            <person name="Shimamura S."/>
            <person name="Takaki Y."/>
            <person name="Nagai Y."/>
            <person name="Toyoda A."/>
            <person name="Suzuki Y."/>
            <person name="Arimoto A."/>
            <person name="Ishii H."/>
            <person name="Satoh N."/>
            <person name="Nishiyama T."/>
            <person name="Hasebe M."/>
            <person name="Maruyama T."/>
            <person name="Minagawa J."/>
            <person name="Obokata J."/>
            <person name="Shigenobu S."/>
        </authorList>
    </citation>
    <scope>NUCLEOTIDE SEQUENCE [LARGE SCALE GENOMIC DNA]</scope>
</reference>
<dbReference type="AlphaFoldDB" id="A0AAV4F1W4"/>
<dbReference type="InterPro" id="IPR013786">
    <property type="entry name" value="AcylCoA_DH/ox_N"/>
</dbReference>
<keyword evidence="15" id="KW-0175">Coiled coil</keyword>
<evidence type="ECO:0000256" key="10">
    <source>
        <dbReference type="ARBA" id="ARBA00045387"/>
    </source>
</evidence>
<dbReference type="Proteomes" id="UP000762676">
    <property type="component" value="Unassembled WGS sequence"/>
</dbReference>
<protein>
    <recommendedName>
        <fullName evidence="9">Short-chain specific acyl-CoA dehydrogenase, mitochondrial</fullName>
        <ecNumber evidence="4">1.3.8.1</ecNumber>
    </recommendedName>
    <alternativeName>
        <fullName evidence="8">Butyryl-CoA dehydrogenase</fullName>
    </alternativeName>
</protein>
<evidence type="ECO:0000256" key="4">
    <source>
        <dbReference type="ARBA" id="ARBA00012046"/>
    </source>
</evidence>
<dbReference type="SUPFAM" id="SSF56645">
    <property type="entry name" value="Acyl-CoA dehydrogenase NM domain-like"/>
    <property type="match status" value="1"/>
</dbReference>
<dbReference type="Pfam" id="PF02771">
    <property type="entry name" value="Acyl-CoA_dh_N"/>
    <property type="match status" value="1"/>
</dbReference>
<proteinExistence type="inferred from homology"/>
<organism evidence="19 20">
    <name type="scientific">Elysia marginata</name>
    <dbReference type="NCBI Taxonomy" id="1093978"/>
    <lineage>
        <taxon>Eukaryota</taxon>
        <taxon>Metazoa</taxon>
        <taxon>Spiralia</taxon>
        <taxon>Lophotrochozoa</taxon>
        <taxon>Mollusca</taxon>
        <taxon>Gastropoda</taxon>
        <taxon>Heterobranchia</taxon>
        <taxon>Euthyneura</taxon>
        <taxon>Panpulmonata</taxon>
        <taxon>Sacoglossa</taxon>
        <taxon>Placobranchoidea</taxon>
        <taxon>Plakobranchidae</taxon>
        <taxon>Elysia</taxon>
    </lineage>
</organism>
<dbReference type="EMBL" id="BMAT01004028">
    <property type="protein sequence ID" value="GFR66760.1"/>
    <property type="molecule type" value="Genomic_DNA"/>
</dbReference>
<dbReference type="PANTHER" id="PTHR43884">
    <property type="entry name" value="ACYL-COA DEHYDROGENASE"/>
    <property type="match status" value="1"/>
</dbReference>
<evidence type="ECO:0000256" key="9">
    <source>
        <dbReference type="ARBA" id="ARBA00044204"/>
    </source>
</evidence>
<dbReference type="InterPro" id="IPR046373">
    <property type="entry name" value="Acyl-CoA_Oxase/DH_mid-dom_sf"/>
</dbReference>
<dbReference type="Pfam" id="PF02770">
    <property type="entry name" value="Acyl-CoA_dh_M"/>
    <property type="match status" value="1"/>
</dbReference>
<dbReference type="InterPro" id="IPR006091">
    <property type="entry name" value="Acyl-CoA_Oxase/DH_mid-dom"/>
</dbReference>
<comment type="similarity">
    <text evidence="3 14">Belongs to the acyl-CoA dehydrogenase family.</text>
</comment>
<feature type="domain" description="Acyl-CoA dehydrogenase/oxidase C-terminal" evidence="16">
    <location>
        <begin position="226"/>
        <end position="375"/>
    </location>
</feature>
<feature type="coiled-coil region" evidence="15">
    <location>
        <begin position="282"/>
        <end position="316"/>
    </location>
</feature>
<dbReference type="GO" id="GO:0050660">
    <property type="term" value="F:flavin adenine dinucleotide binding"/>
    <property type="evidence" value="ECO:0007669"/>
    <property type="project" value="InterPro"/>
</dbReference>
<dbReference type="PIRSF" id="PIRSF016578">
    <property type="entry name" value="HsaA"/>
    <property type="match status" value="1"/>
</dbReference>
<comment type="cofactor">
    <cofactor evidence="1 14">
        <name>FAD</name>
        <dbReference type="ChEBI" id="CHEBI:57692"/>
    </cofactor>
</comment>
<feature type="domain" description="Acyl-CoA oxidase/dehydrogenase middle" evidence="17">
    <location>
        <begin position="121"/>
        <end position="214"/>
    </location>
</feature>
<keyword evidence="20" id="KW-1185">Reference proteome</keyword>
<evidence type="ECO:0000256" key="5">
    <source>
        <dbReference type="ARBA" id="ARBA00022630"/>
    </source>
</evidence>
<dbReference type="PROSITE" id="PS00072">
    <property type="entry name" value="ACYL_COA_DH_1"/>
    <property type="match status" value="1"/>
</dbReference>
<evidence type="ECO:0000256" key="3">
    <source>
        <dbReference type="ARBA" id="ARBA00009347"/>
    </source>
</evidence>
<dbReference type="PANTHER" id="PTHR43884:SF12">
    <property type="entry name" value="ISOVALERYL-COA DEHYDROGENASE, MITOCHONDRIAL-RELATED"/>
    <property type="match status" value="1"/>
</dbReference>
<comment type="pathway">
    <text evidence="2">Lipid metabolism; mitochondrial fatty acid beta-oxidation.</text>
</comment>
<dbReference type="Gene3D" id="1.10.540.10">
    <property type="entry name" value="Acyl-CoA dehydrogenase/oxidase, N-terminal domain"/>
    <property type="match status" value="1"/>
</dbReference>
<dbReference type="EC" id="1.3.8.1" evidence="4"/>
<dbReference type="Pfam" id="PF00441">
    <property type="entry name" value="Acyl-CoA_dh_1"/>
    <property type="match status" value="1"/>
</dbReference>
<dbReference type="SUPFAM" id="SSF47203">
    <property type="entry name" value="Acyl-CoA dehydrogenase C-terminal domain-like"/>
    <property type="match status" value="1"/>
</dbReference>
<keyword evidence="6 14" id="KW-0274">FAD</keyword>
<evidence type="ECO:0000313" key="20">
    <source>
        <dbReference type="Proteomes" id="UP000762676"/>
    </source>
</evidence>
<dbReference type="InterPro" id="IPR037069">
    <property type="entry name" value="AcylCoA_DH/ox_N_sf"/>
</dbReference>
<dbReference type="PROSITE" id="PS00073">
    <property type="entry name" value="ACYL_COA_DH_2"/>
    <property type="match status" value="1"/>
</dbReference>
<evidence type="ECO:0000256" key="1">
    <source>
        <dbReference type="ARBA" id="ARBA00001974"/>
    </source>
</evidence>
<dbReference type="GO" id="GO:0016937">
    <property type="term" value="F:short-chain fatty acyl-CoA dehydrogenase activity"/>
    <property type="evidence" value="ECO:0007669"/>
    <property type="project" value="UniProtKB-EC"/>
</dbReference>
<evidence type="ECO:0000259" key="17">
    <source>
        <dbReference type="Pfam" id="PF02770"/>
    </source>
</evidence>
<name>A0AAV4F1W4_9GAST</name>
<comment type="function">
    <text evidence="10">Short-chain specific acyl-CoA dehydrogenase is one of the acyl-CoA dehydrogenases that catalyze the first step of mitochondrial fatty acid beta-oxidation, an aerobic process breaking down fatty acids into acetyl-CoA and allowing the production of energy from fats. The first step of fatty acid beta-oxidation consists in the removal of one hydrogen from C-2 and C-3 of the straight-chain fatty acyl-CoA thioester, resulting in the formation of trans-2-enoyl-CoA. Among the different mitochondrial acyl-CoA dehydrogenases, short-chain specific acyl-CoA dehydrogenase acts specifically on acyl-CoAs with saturated 4 to 6 carbons long primary chains.</text>
</comment>
<comment type="catalytic activity">
    <reaction evidence="13">
        <text>butanoyl-CoA + oxidized [electron-transfer flavoprotein] + H(+) = (2E)-butenoyl-CoA + reduced [electron-transfer flavoprotein]</text>
        <dbReference type="Rhea" id="RHEA:24004"/>
        <dbReference type="Rhea" id="RHEA-COMP:10685"/>
        <dbReference type="Rhea" id="RHEA-COMP:10686"/>
        <dbReference type="ChEBI" id="CHEBI:15378"/>
        <dbReference type="ChEBI" id="CHEBI:57332"/>
        <dbReference type="ChEBI" id="CHEBI:57371"/>
        <dbReference type="ChEBI" id="CHEBI:57692"/>
        <dbReference type="ChEBI" id="CHEBI:58307"/>
        <dbReference type="EC" id="1.3.8.1"/>
    </reaction>
    <physiologicalReaction direction="left-to-right" evidence="13">
        <dbReference type="Rhea" id="RHEA:24005"/>
    </physiologicalReaction>
</comment>
<keyword evidence="5 14" id="KW-0285">Flavoprotein</keyword>
<dbReference type="FunFam" id="1.10.540.10:FF:000002">
    <property type="entry name" value="Acyl-CoA dehydrogenase FadE19"/>
    <property type="match status" value="1"/>
</dbReference>
<comment type="catalytic activity">
    <reaction evidence="11">
        <text>pentanoyl-CoA + oxidized [electron-transfer flavoprotein] + H(+) = (2E)-pentenoyl-CoA + reduced [electron-transfer flavoprotein]</text>
        <dbReference type="Rhea" id="RHEA:43456"/>
        <dbReference type="Rhea" id="RHEA-COMP:10685"/>
        <dbReference type="Rhea" id="RHEA-COMP:10686"/>
        <dbReference type="ChEBI" id="CHEBI:15378"/>
        <dbReference type="ChEBI" id="CHEBI:57389"/>
        <dbReference type="ChEBI" id="CHEBI:57692"/>
        <dbReference type="ChEBI" id="CHEBI:58307"/>
        <dbReference type="ChEBI" id="CHEBI:86160"/>
    </reaction>
    <physiologicalReaction direction="left-to-right" evidence="11">
        <dbReference type="Rhea" id="RHEA:43457"/>
    </physiologicalReaction>
</comment>
<comment type="catalytic activity">
    <reaction evidence="12">
        <text>hexanoyl-CoA + oxidized [electron-transfer flavoprotein] + H(+) = (2E)-hexenoyl-CoA + reduced [electron-transfer flavoprotein]</text>
        <dbReference type="Rhea" id="RHEA:43464"/>
        <dbReference type="Rhea" id="RHEA-COMP:10685"/>
        <dbReference type="Rhea" id="RHEA-COMP:10686"/>
        <dbReference type="ChEBI" id="CHEBI:15378"/>
        <dbReference type="ChEBI" id="CHEBI:57692"/>
        <dbReference type="ChEBI" id="CHEBI:58307"/>
        <dbReference type="ChEBI" id="CHEBI:62077"/>
        <dbReference type="ChEBI" id="CHEBI:62620"/>
    </reaction>
    <physiologicalReaction direction="left-to-right" evidence="12">
        <dbReference type="Rhea" id="RHEA:43465"/>
    </physiologicalReaction>
</comment>
<dbReference type="FunFam" id="1.20.140.10:FF:000004">
    <property type="entry name" value="Acyl-CoA dehydrogenase FadE25"/>
    <property type="match status" value="1"/>
</dbReference>
<evidence type="ECO:0000256" key="2">
    <source>
        <dbReference type="ARBA" id="ARBA00005198"/>
    </source>
</evidence>
<dbReference type="InterPro" id="IPR009100">
    <property type="entry name" value="AcylCoA_DH/oxidase_NM_dom_sf"/>
</dbReference>
<dbReference type="InterPro" id="IPR036250">
    <property type="entry name" value="AcylCo_DH-like_C"/>
</dbReference>
<gene>
    <name evidence="19" type="ORF">ElyMa_001978900</name>
</gene>
<accession>A0AAV4F1W4</accession>
<dbReference type="FunFam" id="2.40.110.10:FF:000001">
    <property type="entry name" value="Acyl-CoA dehydrogenase, mitochondrial"/>
    <property type="match status" value="1"/>
</dbReference>
<evidence type="ECO:0000256" key="6">
    <source>
        <dbReference type="ARBA" id="ARBA00022827"/>
    </source>
</evidence>
<evidence type="ECO:0000256" key="12">
    <source>
        <dbReference type="ARBA" id="ARBA00049192"/>
    </source>
</evidence>
<dbReference type="InterPro" id="IPR009075">
    <property type="entry name" value="AcylCo_DH/oxidase_C"/>
</dbReference>
<evidence type="ECO:0000313" key="19">
    <source>
        <dbReference type="EMBL" id="GFR66760.1"/>
    </source>
</evidence>
<dbReference type="Gene3D" id="2.40.110.10">
    <property type="entry name" value="Butyryl-CoA Dehydrogenase, subunit A, domain 2"/>
    <property type="match status" value="1"/>
</dbReference>
<evidence type="ECO:0000256" key="14">
    <source>
        <dbReference type="RuleBase" id="RU362125"/>
    </source>
</evidence>
<dbReference type="Gene3D" id="1.20.140.10">
    <property type="entry name" value="Butyryl-CoA Dehydrogenase, subunit A, domain 3"/>
    <property type="match status" value="1"/>
</dbReference>